<dbReference type="CDD" id="cd00093">
    <property type="entry name" value="HTH_XRE"/>
    <property type="match status" value="1"/>
</dbReference>
<proteinExistence type="predicted"/>
<dbReference type="Gene3D" id="1.10.260.40">
    <property type="entry name" value="lambda repressor-like DNA-binding domains"/>
    <property type="match status" value="1"/>
</dbReference>
<dbReference type="SUPFAM" id="SSF47413">
    <property type="entry name" value="lambda repressor-like DNA-binding domains"/>
    <property type="match status" value="1"/>
</dbReference>
<protein>
    <submittedName>
        <fullName evidence="2">Helix-turn-helix transcriptional regulator</fullName>
    </submittedName>
</protein>
<evidence type="ECO:0000259" key="1">
    <source>
        <dbReference type="PROSITE" id="PS50943"/>
    </source>
</evidence>
<dbReference type="Pfam" id="PF01381">
    <property type="entry name" value="HTH_3"/>
    <property type="match status" value="1"/>
</dbReference>
<dbReference type="SMART" id="SM00530">
    <property type="entry name" value="HTH_XRE"/>
    <property type="match status" value="1"/>
</dbReference>
<dbReference type="InterPro" id="IPR010982">
    <property type="entry name" value="Lambda_DNA-bd_dom_sf"/>
</dbReference>
<evidence type="ECO:0000313" key="3">
    <source>
        <dbReference type="Proteomes" id="UP000831880"/>
    </source>
</evidence>
<dbReference type="EMBL" id="CP095074">
    <property type="protein sequence ID" value="UOQ95096.1"/>
    <property type="molecule type" value="Genomic_DNA"/>
</dbReference>
<organism evidence="2 3">
    <name type="scientific">Halobacillus shinanisalinarum</name>
    <dbReference type="NCBI Taxonomy" id="2932258"/>
    <lineage>
        <taxon>Bacteria</taxon>
        <taxon>Bacillati</taxon>
        <taxon>Bacillota</taxon>
        <taxon>Bacilli</taxon>
        <taxon>Bacillales</taxon>
        <taxon>Bacillaceae</taxon>
        <taxon>Halobacillus</taxon>
    </lineage>
</organism>
<dbReference type="RefSeq" id="WP_244754949.1">
    <property type="nucleotide sequence ID" value="NZ_CP095074.1"/>
</dbReference>
<keyword evidence="3" id="KW-1185">Reference proteome</keyword>
<feature type="domain" description="HTH cro/C1-type" evidence="1">
    <location>
        <begin position="6"/>
        <end position="66"/>
    </location>
</feature>
<dbReference type="InterPro" id="IPR001387">
    <property type="entry name" value="Cro/C1-type_HTH"/>
</dbReference>
<name>A0ABY4H3R4_9BACI</name>
<reference evidence="2 3" key="1">
    <citation type="submission" date="2022-04" db="EMBL/GenBank/DDBJ databases">
        <title>Halobacillus sp. isolated from saltern.</title>
        <authorList>
            <person name="Won M."/>
            <person name="Lee C.-M."/>
            <person name="Woen H.-Y."/>
            <person name="Kwon S.-W."/>
        </authorList>
    </citation>
    <scope>NUCLEOTIDE SEQUENCE [LARGE SCALE GENOMIC DNA]</scope>
    <source>
        <strain evidence="2 3">SSTM10-2</strain>
    </source>
</reference>
<accession>A0ABY4H3R4</accession>
<evidence type="ECO:0000313" key="2">
    <source>
        <dbReference type="EMBL" id="UOQ95096.1"/>
    </source>
</evidence>
<sequence>MKREKLVKYRKKENWSQRQVVEELNSNFNIKITDSYYGMIEKGVRNPSIKLAVAIANLFNVMLEDIFLNK</sequence>
<gene>
    <name evidence="2" type="ORF">MUO14_09275</name>
</gene>
<dbReference type="Proteomes" id="UP000831880">
    <property type="component" value="Chromosome"/>
</dbReference>
<dbReference type="PROSITE" id="PS50943">
    <property type="entry name" value="HTH_CROC1"/>
    <property type="match status" value="1"/>
</dbReference>